<evidence type="ECO:0000313" key="2">
    <source>
        <dbReference type="Proteomes" id="UP000306319"/>
    </source>
</evidence>
<reference evidence="1" key="1">
    <citation type="submission" date="2019-04" db="EMBL/GenBank/DDBJ databases">
        <title>Microbes associate with the intestines of laboratory mice.</title>
        <authorList>
            <person name="Navarre W."/>
            <person name="Wong E."/>
            <person name="Huang K."/>
            <person name="Tropini C."/>
            <person name="Ng K."/>
            <person name="Yu B."/>
        </authorList>
    </citation>
    <scope>NUCLEOTIDE SEQUENCE</scope>
    <source>
        <strain evidence="1">NM04_E33</strain>
    </source>
</reference>
<gene>
    <name evidence="1" type="ORF">E5331_19980</name>
</gene>
<comment type="caution">
    <text evidence="1">The sequence shown here is derived from an EMBL/GenBank/DDBJ whole genome shotgun (WGS) entry which is preliminary data.</text>
</comment>
<accession>A0AC61RC97</accession>
<name>A0AC61RC97_9BACT</name>
<organism evidence="1 2">
    <name type="scientific">Lepagella muris</name>
    <dbReference type="NCBI Taxonomy" id="3032870"/>
    <lineage>
        <taxon>Bacteria</taxon>
        <taxon>Pseudomonadati</taxon>
        <taxon>Bacteroidota</taxon>
        <taxon>Bacteroidia</taxon>
        <taxon>Bacteroidales</taxon>
        <taxon>Muribaculaceae</taxon>
        <taxon>Lepagella</taxon>
    </lineage>
</organism>
<protein>
    <submittedName>
        <fullName evidence="1">Uncharacterized protein</fullName>
    </submittedName>
</protein>
<evidence type="ECO:0000313" key="1">
    <source>
        <dbReference type="EMBL" id="TGY75099.1"/>
    </source>
</evidence>
<sequence length="700" mass="80288">MNLTEFLIMFILLISCQHLNASNLLNSSPIADTIPVKSLEEVTVTPHQQTDSLRRTSYIPDRNALKSSQNGIDLLNRMGVPQIEIDPVTKTIQAVGGGDVAIFIDYIPANKDDLSNMLTADVRRVDYYDHPSDPRFLNNTRVLNFIMRRYNYGGYVKLNAGEDFLIGKGNIQGMARMRYKRMTYDVMGLSRYESNGHTGNERVELFKFPEQTFTRHTSFSKAKYRQQYHQANARALYNSDKITADNRIGFGLENIPHNDFNGTVTYDGIGIPTSVYHSLENEKNKFLNFLGEYYFNLSDRFSLSSDIDYTYSMTKDHSSYLEENFNKIINNASDRTQTFDATILASYNAGSNTRLNMQGRLHHAHSHTSYSGSVSVLERSDITMGMVGVNGSTTLGNLYGYAAFGWRWIRSSLNSKRSLTSEPYMDLFLKYSINARNSISLTFHHAQWEPSQNLKSEIQMQVSPFMWHTGNPRLKAYKSYDLGVTYMLLPSNRLNVAVFSGLCAITDRYCYIYEPMQDNTGILRTIGQPMGLYAFENVGAVCTLRLIDNRLMLRGNITQIFYQNRKPYYHNISYTKLSLQAFYYLGDFNFSASYDAPKRYYDGSSTPAIIKSRDYYAISAGWAKGAWNLNLSLRNIFRWDWKTFESVSDYECYSDRTTYYGTDRHANIALTATYSIDFGRKTNRENELREQQLNSSGILR</sequence>
<dbReference type="Proteomes" id="UP000306319">
    <property type="component" value="Unassembled WGS sequence"/>
</dbReference>
<proteinExistence type="predicted"/>
<dbReference type="EMBL" id="SRYB01000067">
    <property type="protein sequence ID" value="TGY75099.1"/>
    <property type="molecule type" value="Genomic_DNA"/>
</dbReference>
<keyword evidence="2" id="KW-1185">Reference proteome</keyword>